<dbReference type="SUPFAM" id="SSF53474">
    <property type="entry name" value="alpha/beta-Hydrolases"/>
    <property type="match status" value="1"/>
</dbReference>
<dbReference type="PRINTS" id="PR00111">
    <property type="entry name" value="ABHYDROLASE"/>
</dbReference>
<evidence type="ECO:0000313" key="2">
    <source>
        <dbReference type="EMBL" id="AXA27559.1"/>
    </source>
</evidence>
<dbReference type="Proteomes" id="UP000251617">
    <property type="component" value="Chromosome"/>
</dbReference>
<dbReference type="InterPro" id="IPR029058">
    <property type="entry name" value="AB_hydrolase_fold"/>
</dbReference>
<sequence length="266" mass="28552">MLGATAQAAETWEVLPPTPHLAGPFKTAEVNGVQLAYHIEGKGTPVFLLHGGPANADYLAGQAKVLSAHYQVISVDTRGHGRSNANGLPLSYDAMADDVVGLMKQLGLGKADVVGWSDGGITALDLAMRYPDKVGRIVAFGANTDPTGAFPDADKKPAFGTFITRAADEYKQLSPTPDGFEKLNAALAQMYQQQPNWTPAQLATIKAPTLIVDGDHDEAIKPDHTRYIAKSIPGARLQFIEGTSHFAFLQKPEVFNKVMLDFLAKR</sequence>
<gene>
    <name evidence="2" type="ORF">C1S65_07470</name>
</gene>
<evidence type="ECO:0000313" key="3">
    <source>
        <dbReference type="Proteomes" id="UP000251617"/>
    </source>
</evidence>
<organism evidence="2 3">
    <name type="scientific">Pseudomonas putida</name>
    <name type="common">Arthrobacter siderocapsulatus</name>
    <dbReference type="NCBI Taxonomy" id="303"/>
    <lineage>
        <taxon>Bacteria</taxon>
        <taxon>Pseudomonadati</taxon>
        <taxon>Pseudomonadota</taxon>
        <taxon>Gammaproteobacteria</taxon>
        <taxon>Pseudomonadales</taxon>
        <taxon>Pseudomonadaceae</taxon>
        <taxon>Pseudomonas</taxon>
    </lineage>
</organism>
<feature type="domain" description="AB hydrolase-1" evidence="1">
    <location>
        <begin position="46"/>
        <end position="257"/>
    </location>
</feature>
<name>A0AAD0PE85_PSEPU</name>
<dbReference type="Gene3D" id="3.40.50.1820">
    <property type="entry name" value="alpha/beta hydrolase"/>
    <property type="match status" value="1"/>
</dbReference>
<dbReference type="AlphaFoldDB" id="A0AAD0PE85"/>
<dbReference type="PANTHER" id="PTHR46331:SF2">
    <property type="entry name" value="VALACYCLOVIR HYDROLASE"/>
    <property type="match status" value="1"/>
</dbReference>
<dbReference type="InterPro" id="IPR000073">
    <property type="entry name" value="AB_hydrolase_1"/>
</dbReference>
<dbReference type="PANTHER" id="PTHR46331">
    <property type="entry name" value="VALACYCLOVIR HYDROLASE"/>
    <property type="match status" value="1"/>
</dbReference>
<reference evidence="2 3" key="1">
    <citation type="submission" date="2018-06" db="EMBL/GenBank/DDBJ databases">
        <title>The genome of Pseudomonas putida NX-1, a lignin degrader.</title>
        <authorList>
            <person name="Xu Z."/>
        </authorList>
    </citation>
    <scope>NUCLEOTIDE SEQUENCE [LARGE SCALE GENOMIC DNA]</scope>
    <source>
        <strain evidence="2 3">NX-1</strain>
    </source>
</reference>
<proteinExistence type="predicted"/>
<accession>A0AAD0PE85</accession>
<dbReference type="EMBL" id="CP030750">
    <property type="protein sequence ID" value="AXA27559.1"/>
    <property type="molecule type" value="Genomic_DNA"/>
</dbReference>
<evidence type="ECO:0000259" key="1">
    <source>
        <dbReference type="Pfam" id="PF12697"/>
    </source>
</evidence>
<dbReference type="Pfam" id="PF12697">
    <property type="entry name" value="Abhydrolase_6"/>
    <property type="match status" value="1"/>
</dbReference>
<dbReference type="GO" id="GO:0017171">
    <property type="term" value="F:serine hydrolase activity"/>
    <property type="evidence" value="ECO:0007669"/>
    <property type="project" value="TreeGrafter"/>
</dbReference>
<keyword evidence="2" id="KW-0378">Hydrolase</keyword>
<protein>
    <submittedName>
        <fullName evidence="2">Alpha/beta hydrolase</fullName>
    </submittedName>
</protein>